<protein>
    <submittedName>
        <fullName evidence="2">Uncharacterized protein</fullName>
    </submittedName>
</protein>
<dbReference type="AlphaFoldDB" id="A0A2G8SC96"/>
<dbReference type="OrthoDB" id="2744661at2759"/>
<gene>
    <name evidence="2" type="ORF">GSI_06071</name>
</gene>
<keyword evidence="3" id="KW-1185">Reference proteome</keyword>
<evidence type="ECO:0000313" key="2">
    <source>
        <dbReference type="EMBL" id="PIL31371.1"/>
    </source>
</evidence>
<feature type="region of interest" description="Disordered" evidence="1">
    <location>
        <begin position="1"/>
        <end position="43"/>
    </location>
</feature>
<evidence type="ECO:0000256" key="1">
    <source>
        <dbReference type="SAM" id="MobiDB-lite"/>
    </source>
</evidence>
<sequence length="121" mass="13551">MPFETLFSCDSVEFSSSPTPPTASPETISRDSITDNDDHWSPAKISVQDIGSNDRWLMVELEGSATSEPKRSMIVEMKGTEPGAVTKTIQKLRFDGAQSEDYWNFLLQIASARMLEYFPQP</sequence>
<proteinExistence type="predicted"/>
<reference evidence="2 3" key="1">
    <citation type="journal article" date="2015" name="Sci. Rep.">
        <title>Chromosome-level genome map provides insights into diverse defense mechanisms in the medicinal fungus Ganoderma sinense.</title>
        <authorList>
            <person name="Zhu Y."/>
            <person name="Xu J."/>
            <person name="Sun C."/>
            <person name="Zhou S."/>
            <person name="Xu H."/>
            <person name="Nelson D.R."/>
            <person name="Qian J."/>
            <person name="Song J."/>
            <person name="Luo H."/>
            <person name="Xiang L."/>
            <person name="Li Y."/>
            <person name="Xu Z."/>
            <person name="Ji A."/>
            <person name="Wang L."/>
            <person name="Lu S."/>
            <person name="Hayward A."/>
            <person name="Sun W."/>
            <person name="Li X."/>
            <person name="Schwartz D.C."/>
            <person name="Wang Y."/>
            <person name="Chen S."/>
        </authorList>
    </citation>
    <scope>NUCLEOTIDE SEQUENCE [LARGE SCALE GENOMIC DNA]</scope>
    <source>
        <strain evidence="2 3">ZZ0214-1</strain>
    </source>
</reference>
<organism evidence="2 3">
    <name type="scientific">Ganoderma sinense ZZ0214-1</name>
    <dbReference type="NCBI Taxonomy" id="1077348"/>
    <lineage>
        <taxon>Eukaryota</taxon>
        <taxon>Fungi</taxon>
        <taxon>Dikarya</taxon>
        <taxon>Basidiomycota</taxon>
        <taxon>Agaricomycotina</taxon>
        <taxon>Agaricomycetes</taxon>
        <taxon>Polyporales</taxon>
        <taxon>Polyporaceae</taxon>
        <taxon>Ganoderma</taxon>
    </lineage>
</organism>
<evidence type="ECO:0000313" key="3">
    <source>
        <dbReference type="Proteomes" id="UP000230002"/>
    </source>
</evidence>
<dbReference type="Proteomes" id="UP000230002">
    <property type="component" value="Unassembled WGS sequence"/>
</dbReference>
<name>A0A2G8SC96_9APHY</name>
<accession>A0A2G8SC96</accession>
<dbReference type="EMBL" id="AYKW01000012">
    <property type="protein sequence ID" value="PIL31371.1"/>
    <property type="molecule type" value="Genomic_DNA"/>
</dbReference>
<comment type="caution">
    <text evidence="2">The sequence shown here is derived from an EMBL/GenBank/DDBJ whole genome shotgun (WGS) entry which is preliminary data.</text>
</comment>
<feature type="compositionally biased region" description="Basic and acidic residues" evidence="1">
    <location>
        <begin position="28"/>
        <end position="41"/>
    </location>
</feature>